<dbReference type="SUPFAM" id="SSF53187">
    <property type="entry name" value="Zn-dependent exopeptidases"/>
    <property type="match status" value="1"/>
</dbReference>
<feature type="signal peptide" evidence="1">
    <location>
        <begin position="1"/>
        <end position="18"/>
    </location>
</feature>
<dbReference type="KEGG" id="muh:HYN43_013715"/>
<dbReference type="PANTHER" id="PTHR12147:SF26">
    <property type="entry name" value="PEPTIDASE M28 DOMAIN-CONTAINING PROTEIN"/>
    <property type="match status" value="1"/>
</dbReference>
<evidence type="ECO:0000313" key="3">
    <source>
        <dbReference type="EMBL" id="AYL96284.1"/>
    </source>
</evidence>
<sequence length="383" mass="42270">MKLKLIIPFLFLANIVSAQDTVFARKMVDTLTSPYFWGRGYTKDGVHKAADFLAAQFKSYGVKPMDGKSYIQPFSYPVNTFPGKMELAINGVQLLPGKDFIVSPDSRGVTATGQLIKKDSTHFIDQQNRIIVSLENKLTWSAEGQALDYTVIQVDKKALKEVPVAIKVDIENKLVPDFKTANICAIVKGTSKTDSVIVITAHYDHLGGMGNKTYFPGANDNASGISELMGLARYYAKHPLLYSVAFICFSGEEAGLLGSKYFTQNPLIPLKNIRFLVNLDLNGTGIDGITVVNATVYPVEFAAIQQINKENNYFVKVASRGKAANSDHYLFTEQGVPAFFIYTLGGIKAYHDVFDISKTLPLNKYVELFNLILKFNRSVAGAK</sequence>
<evidence type="ECO:0000259" key="2">
    <source>
        <dbReference type="Pfam" id="PF04389"/>
    </source>
</evidence>
<evidence type="ECO:0000256" key="1">
    <source>
        <dbReference type="SAM" id="SignalP"/>
    </source>
</evidence>
<keyword evidence="4" id="KW-1185">Reference proteome</keyword>
<protein>
    <submittedName>
        <fullName evidence="3">M28 family peptidase</fullName>
    </submittedName>
</protein>
<dbReference type="EMBL" id="CP032869">
    <property type="protein sequence ID" value="AYL96284.1"/>
    <property type="molecule type" value="Genomic_DNA"/>
</dbReference>
<organism evidence="3 4">
    <name type="scientific">Mucilaginibacter celer</name>
    <dbReference type="NCBI Taxonomy" id="2305508"/>
    <lineage>
        <taxon>Bacteria</taxon>
        <taxon>Pseudomonadati</taxon>
        <taxon>Bacteroidota</taxon>
        <taxon>Sphingobacteriia</taxon>
        <taxon>Sphingobacteriales</taxon>
        <taxon>Sphingobacteriaceae</taxon>
        <taxon>Mucilaginibacter</taxon>
    </lineage>
</organism>
<dbReference type="AlphaFoldDB" id="A0A494VNL7"/>
<evidence type="ECO:0000313" key="4">
    <source>
        <dbReference type="Proteomes" id="UP000270046"/>
    </source>
</evidence>
<dbReference type="GO" id="GO:0008235">
    <property type="term" value="F:metalloexopeptidase activity"/>
    <property type="evidence" value="ECO:0007669"/>
    <property type="project" value="InterPro"/>
</dbReference>
<proteinExistence type="predicted"/>
<dbReference type="Gene3D" id="3.40.630.10">
    <property type="entry name" value="Zn peptidases"/>
    <property type="match status" value="2"/>
</dbReference>
<dbReference type="OrthoDB" id="9764939at2"/>
<dbReference type="Pfam" id="PF04389">
    <property type="entry name" value="Peptidase_M28"/>
    <property type="match status" value="1"/>
</dbReference>
<dbReference type="GO" id="GO:0006508">
    <property type="term" value="P:proteolysis"/>
    <property type="evidence" value="ECO:0007669"/>
    <property type="project" value="InterPro"/>
</dbReference>
<feature type="chain" id="PRO_5019863916" evidence="1">
    <location>
        <begin position="19"/>
        <end position="383"/>
    </location>
</feature>
<dbReference type="InterPro" id="IPR045175">
    <property type="entry name" value="M28_fam"/>
</dbReference>
<feature type="domain" description="Peptidase M28" evidence="2">
    <location>
        <begin position="182"/>
        <end position="374"/>
    </location>
</feature>
<dbReference type="InterPro" id="IPR007484">
    <property type="entry name" value="Peptidase_M28"/>
</dbReference>
<dbReference type="PANTHER" id="PTHR12147">
    <property type="entry name" value="METALLOPEPTIDASE M28 FAMILY MEMBER"/>
    <property type="match status" value="1"/>
</dbReference>
<accession>A0A494VNL7</accession>
<dbReference type="Proteomes" id="UP000270046">
    <property type="component" value="Chromosome"/>
</dbReference>
<dbReference type="RefSeq" id="WP_119411236.1">
    <property type="nucleotide sequence ID" value="NZ_CP032869.1"/>
</dbReference>
<name>A0A494VNL7_9SPHI</name>
<gene>
    <name evidence="3" type="ORF">HYN43_013715</name>
</gene>
<dbReference type="Gene3D" id="3.50.30.30">
    <property type="match status" value="1"/>
</dbReference>
<reference evidence="3 4" key="1">
    <citation type="submission" date="2018-10" db="EMBL/GenBank/DDBJ databases">
        <title>Genome sequencing of Mucilaginibacter sp. HYN0043.</title>
        <authorList>
            <person name="Kim M."/>
            <person name="Yi H."/>
        </authorList>
    </citation>
    <scope>NUCLEOTIDE SEQUENCE [LARGE SCALE GENOMIC DNA]</scope>
    <source>
        <strain evidence="3 4">HYN0043</strain>
    </source>
</reference>
<keyword evidence="1" id="KW-0732">Signal</keyword>